<accession>A0A3S0Q883</accession>
<feature type="transmembrane region" description="Helical" evidence="1">
    <location>
        <begin position="158"/>
        <end position="180"/>
    </location>
</feature>
<gene>
    <name evidence="2" type="ORF">EKL98_09665</name>
</gene>
<keyword evidence="1" id="KW-1133">Transmembrane helix</keyword>
<sequence>MTENNSRKQQAKLLRIFRKLHRTTGAFLFLFFFIVSVTGLLLGWKKNSGGLLQSKSYQGTSVQFKDWLPIDSLHKNACKIVHDSISADSTLELERIEIKKDKGMVKFIFAENYWGIQLDGATGKLLHIERRRSDIIEKIHDGSIVDDYFKTGSGFFKLFYTTVMGFALLLFTITGFWLWYGPKRMKRKS</sequence>
<feature type="transmembrane region" description="Helical" evidence="1">
    <location>
        <begin position="20"/>
        <end position="44"/>
    </location>
</feature>
<name>A0A3S0Q883_9FLAO</name>
<dbReference type="EMBL" id="RYDJ01000010">
    <property type="protein sequence ID" value="RTZ04096.1"/>
    <property type="molecule type" value="Genomic_DNA"/>
</dbReference>
<keyword evidence="1" id="KW-0812">Transmembrane</keyword>
<dbReference type="Proteomes" id="UP000280825">
    <property type="component" value="Unassembled WGS sequence"/>
</dbReference>
<evidence type="ECO:0000313" key="3">
    <source>
        <dbReference type="Proteomes" id="UP000280825"/>
    </source>
</evidence>
<dbReference type="RefSeq" id="WP_126555785.1">
    <property type="nucleotide sequence ID" value="NZ_RYDJ01000010.1"/>
</dbReference>
<evidence type="ECO:0000256" key="1">
    <source>
        <dbReference type="SAM" id="Phobius"/>
    </source>
</evidence>
<proteinExistence type="predicted"/>
<reference evidence="2 3" key="1">
    <citation type="submission" date="2018-12" db="EMBL/GenBank/DDBJ databases">
        <title>Flavobacterium sp. nov., isolated from glacier ice.</title>
        <authorList>
            <person name="Liu Q."/>
            <person name="Xin Y.-H."/>
        </authorList>
    </citation>
    <scope>NUCLEOTIDE SEQUENCE [LARGE SCALE GENOMIC DNA]</scope>
    <source>
        <strain evidence="2 3">RB1N8</strain>
    </source>
</reference>
<dbReference type="AlphaFoldDB" id="A0A3S0Q883"/>
<keyword evidence="1" id="KW-0472">Membrane</keyword>
<organism evidence="2 3">
    <name type="scientific">Flavobacterium bomense</name>
    <dbReference type="NCBI Taxonomy" id="2497483"/>
    <lineage>
        <taxon>Bacteria</taxon>
        <taxon>Pseudomonadati</taxon>
        <taxon>Bacteroidota</taxon>
        <taxon>Flavobacteriia</taxon>
        <taxon>Flavobacteriales</taxon>
        <taxon>Flavobacteriaceae</taxon>
        <taxon>Flavobacterium</taxon>
    </lineage>
</organism>
<dbReference type="Pfam" id="PF03929">
    <property type="entry name" value="PepSY_TM"/>
    <property type="match status" value="1"/>
</dbReference>
<evidence type="ECO:0000313" key="2">
    <source>
        <dbReference type="EMBL" id="RTZ04096.1"/>
    </source>
</evidence>
<protein>
    <submittedName>
        <fullName evidence="2">PepSY domain-containing protein</fullName>
    </submittedName>
</protein>
<dbReference type="InterPro" id="IPR005625">
    <property type="entry name" value="PepSY-ass_TM"/>
</dbReference>
<comment type="caution">
    <text evidence="2">The sequence shown here is derived from an EMBL/GenBank/DDBJ whole genome shotgun (WGS) entry which is preliminary data.</text>
</comment>
<keyword evidence="3" id="KW-1185">Reference proteome</keyword>